<keyword evidence="2 4" id="KW-0479">Metal-binding</keyword>
<proteinExistence type="predicted"/>
<dbReference type="PANTHER" id="PTHR35008:SF9">
    <property type="entry name" value="CYTOCHROME C DOMAIN-CONTAINING PROTEIN"/>
    <property type="match status" value="1"/>
</dbReference>
<feature type="region of interest" description="Disordered" evidence="5">
    <location>
        <begin position="318"/>
        <end position="357"/>
    </location>
</feature>
<keyword evidence="9" id="KW-1185">Reference proteome</keyword>
<dbReference type="Pfam" id="PF00034">
    <property type="entry name" value="Cytochrom_C"/>
    <property type="match status" value="1"/>
</dbReference>
<evidence type="ECO:0000256" key="1">
    <source>
        <dbReference type="ARBA" id="ARBA00022617"/>
    </source>
</evidence>
<evidence type="ECO:0000259" key="7">
    <source>
        <dbReference type="PROSITE" id="PS51007"/>
    </source>
</evidence>
<dbReference type="SUPFAM" id="SSF46626">
    <property type="entry name" value="Cytochrome c"/>
    <property type="match status" value="2"/>
</dbReference>
<evidence type="ECO:0000256" key="6">
    <source>
        <dbReference type="SAM" id="Phobius"/>
    </source>
</evidence>
<dbReference type="Gene3D" id="1.10.760.10">
    <property type="entry name" value="Cytochrome c-like domain"/>
    <property type="match status" value="2"/>
</dbReference>
<reference evidence="8" key="1">
    <citation type="submission" date="2021-12" db="EMBL/GenBank/DDBJ databases">
        <authorList>
            <person name="Rodrigo-Torres L."/>
            <person name="Arahal R. D."/>
            <person name="Lucena T."/>
        </authorList>
    </citation>
    <scope>NUCLEOTIDE SEQUENCE</scope>
    <source>
        <strain evidence="8">CECT 8858</strain>
    </source>
</reference>
<evidence type="ECO:0000256" key="4">
    <source>
        <dbReference type="PROSITE-ProRule" id="PRU00433"/>
    </source>
</evidence>
<feature type="transmembrane region" description="Helical" evidence="6">
    <location>
        <begin position="12"/>
        <end position="37"/>
    </location>
</feature>
<dbReference type="InterPro" id="IPR009056">
    <property type="entry name" value="Cyt_c-like_dom"/>
</dbReference>
<feature type="domain" description="Cytochrome c" evidence="7">
    <location>
        <begin position="211"/>
        <end position="301"/>
    </location>
</feature>
<dbReference type="PROSITE" id="PS51007">
    <property type="entry name" value="CYTC"/>
    <property type="match status" value="1"/>
</dbReference>
<keyword evidence="6" id="KW-0472">Membrane</keyword>
<dbReference type="EMBL" id="CAKLPY010000001">
    <property type="protein sequence ID" value="CAH0994835.1"/>
    <property type="molecule type" value="Genomic_DNA"/>
</dbReference>
<evidence type="ECO:0000313" key="8">
    <source>
        <dbReference type="EMBL" id="CAH0994835.1"/>
    </source>
</evidence>
<name>A0ABM9AMX0_9BACT</name>
<comment type="caution">
    <text evidence="8">The sequence shown here is derived from an EMBL/GenBank/DDBJ whole genome shotgun (WGS) entry which is preliminary data.</text>
</comment>
<evidence type="ECO:0000313" key="9">
    <source>
        <dbReference type="Proteomes" id="UP000837932"/>
    </source>
</evidence>
<keyword evidence="6" id="KW-1133">Transmembrane helix</keyword>
<evidence type="ECO:0000256" key="5">
    <source>
        <dbReference type="SAM" id="MobiDB-lite"/>
    </source>
</evidence>
<dbReference type="Pfam" id="PF21342">
    <property type="entry name" value="SoxA-TsdA_cyt-c"/>
    <property type="match status" value="1"/>
</dbReference>
<evidence type="ECO:0000256" key="2">
    <source>
        <dbReference type="ARBA" id="ARBA00022723"/>
    </source>
</evidence>
<organism evidence="8 9">
    <name type="scientific">Emticicia aquatica</name>
    <dbReference type="NCBI Taxonomy" id="1681835"/>
    <lineage>
        <taxon>Bacteria</taxon>
        <taxon>Pseudomonadati</taxon>
        <taxon>Bacteroidota</taxon>
        <taxon>Cytophagia</taxon>
        <taxon>Cytophagales</taxon>
        <taxon>Leadbetterellaceae</taxon>
        <taxon>Emticicia</taxon>
    </lineage>
</organism>
<gene>
    <name evidence="8" type="ORF">EMA8858_00947</name>
</gene>
<evidence type="ECO:0000256" key="3">
    <source>
        <dbReference type="ARBA" id="ARBA00023004"/>
    </source>
</evidence>
<keyword evidence="6" id="KW-0812">Transmembrane</keyword>
<dbReference type="InterPro" id="IPR036909">
    <property type="entry name" value="Cyt_c-like_dom_sf"/>
</dbReference>
<keyword evidence="3 4" id="KW-0408">Iron</keyword>
<keyword evidence="1 4" id="KW-0349">Heme</keyword>
<dbReference type="Proteomes" id="UP000837932">
    <property type="component" value="Unassembled WGS sequence"/>
</dbReference>
<protein>
    <recommendedName>
        <fullName evidence="7">Cytochrome c domain-containing protein</fullName>
    </recommendedName>
</protein>
<dbReference type="RefSeq" id="WP_238804961.1">
    <property type="nucleotide sequence ID" value="NZ_CAKLPY010000001.1"/>
</dbReference>
<dbReference type="InterPro" id="IPR051459">
    <property type="entry name" value="Cytochrome_c-type_DH"/>
</dbReference>
<accession>A0ABM9AMX0</accession>
<sequence length="357" mass="40245">MAKSDSSKAAKQLTSILAFLSGLLLLTIFLILGFVYVHLFGVPNLNTSEEPTERKKVAKIDTNFVQVWTAPAEWRIMKLEPEEQKLVKYGKELIAHTSEYLGPKGSVKQISNGMNCQNCHLNAGTQPWGNNYFAVQANYPKFRERSGAVENQVKRVNDCFERSLNGKVLDSTSREMKAILAYIKWVGSDVPKKTTPRGAGIFKVKGLKRANDPEKGRVIYEQKCQSCHQANGEGILAENGKSYTYPPLWGKNSYNHGAGLYRISNFAGYVRYNMPLGATYERPQLTDEEAWDLAAFVNSQPRPTKDLSKDWPNIAGKPFDHPFGPYADPFSEQQHKYGPYKPIKEWKEAHKKSSNSK</sequence>
<dbReference type="PANTHER" id="PTHR35008">
    <property type="entry name" value="BLL4482 PROTEIN-RELATED"/>
    <property type="match status" value="1"/>
</dbReference>